<dbReference type="Proteomes" id="UP000184267">
    <property type="component" value="Unassembled WGS sequence"/>
</dbReference>
<comment type="subcellular location">
    <subcellularLocation>
        <location evidence="2">Chromosome</location>
        <location evidence="2">Centromere</location>
    </subcellularLocation>
    <subcellularLocation>
        <location evidence="1 13">Nucleus</location>
    </subcellularLocation>
</comment>
<dbReference type="GO" id="GO:0000775">
    <property type="term" value="C:chromosome, centromeric region"/>
    <property type="evidence" value="ECO:0007669"/>
    <property type="project" value="UniProtKB-SubCell"/>
</dbReference>
<comment type="caution">
    <text evidence="15">The sequence shown here is derived from an EMBL/GenBank/DDBJ whole genome shotgun (WGS) entry which is preliminary data.</text>
</comment>
<feature type="domain" description="Spt4/RpoE2 zinc finger" evidence="14">
    <location>
        <begin position="17"/>
        <end position="94"/>
    </location>
</feature>
<dbReference type="PANTHER" id="PTHR12882">
    <property type="entry name" value="SUPPRESSOR OF TY 4"/>
    <property type="match status" value="1"/>
</dbReference>
<dbReference type="SMART" id="SM01389">
    <property type="entry name" value="Spt4"/>
    <property type="match status" value="1"/>
</dbReference>
<organism evidence="15 16">
    <name type="scientific">Trametes pubescens</name>
    <name type="common">White-rot fungus</name>
    <dbReference type="NCBI Taxonomy" id="154538"/>
    <lineage>
        <taxon>Eukaryota</taxon>
        <taxon>Fungi</taxon>
        <taxon>Dikarya</taxon>
        <taxon>Basidiomycota</taxon>
        <taxon>Agaricomycotina</taxon>
        <taxon>Agaricomycetes</taxon>
        <taxon>Polyporales</taxon>
        <taxon>Polyporaceae</taxon>
        <taxon>Trametes</taxon>
    </lineage>
</organism>
<keyword evidence="9 13" id="KW-0539">Nucleus</keyword>
<keyword evidence="15" id="KW-0648">Protein biosynthesis</keyword>
<dbReference type="GO" id="GO:0008270">
    <property type="term" value="F:zinc ion binding"/>
    <property type="evidence" value="ECO:0007669"/>
    <property type="project" value="UniProtKB-KW"/>
</dbReference>
<evidence type="ECO:0000256" key="10">
    <source>
        <dbReference type="ARBA" id="ARBA00023328"/>
    </source>
</evidence>
<dbReference type="GO" id="GO:0140673">
    <property type="term" value="P:transcription elongation-coupled chromatin remodeling"/>
    <property type="evidence" value="ECO:0007669"/>
    <property type="project" value="InterPro"/>
</dbReference>
<evidence type="ECO:0000256" key="6">
    <source>
        <dbReference type="ARBA" id="ARBA00022771"/>
    </source>
</evidence>
<dbReference type="InterPro" id="IPR009287">
    <property type="entry name" value="Spt4"/>
</dbReference>
<dbReference type="STRING" id="154538.A0A1M2VQ40"/>
<keyword evidence="7" id="KW-0862">Zinc</keyword>
<dbReference type="GO" id="GO:0032044">
    <property type="term" value="C:DSIF complex"/>
    <property type="evidence" value="ECO:0007669"/>
    <property type="project" value="TreeGrafter"/>
</dbReference>
<evidence type="ECO:0000256" key="4">
    <source>
        <dbReference type="ARBA" id="ARBA00020182"/>
    </source>
</evidence>
<dbReference type="InterPro" id="IPR038510">
    <property type="entry name" value="Spt4_sf"/>
</dbReference>
<evidence type="ECO:0000313" key="15">
    <source>
        <dbReference type="EMBL" id="OJT09717.1"/>
    </source>
</evidence>
<dbReference type="FunFam" id="3.30.40.210:FF:000002">
    <property type="entry name" value="Transcription elongation factor SPT4 homolog"/>
    <property type="match status" value="1"/>
</dbReference>
<keyword evidence="8 13" id="KW-0804">Transcription</keyword>
<dbReference type="InterPro" id="IPR022800">
    <property type="entry name" value="Spt4/RpoE2_Znf"/>
</dbReference>
<evidence type="ECO:0000256" key="13">
    <source>
        <dbReference type="PIRNR" id="PIRNR025023"/>
    </source>
</evidence>
<evidence type="ECO:0000256" key="9">
    <source>
        <dbReference type="ARBA" id="ARBA00023242"/>
    </source>
</evidence>
<name>A0A1M2VQ40_TRAPU</name>
<evidence type="ECO:0000256" key="1">
    <source>
        <dbReference type="ARBA" id="ARBA00004123"/>
    </source>
</evidence>
<keyword evidence="10" id="KW-0137">Centromere</keyword>
<evidence type="ECO:0000256" key="7">
    <source>
        <dbReference type="ARBA" id="ARBA00022833"/>
    </source>
</evidence>
<dbReference type="OMA" id="FDGMIAV"/>
<dbReference type="PANTHER" id="PTHR12882:SF1">
    <property type="entry name" value="TRANSCRIPTION ELONGATION FACTOR SPT4"/>
    <property type="match status" value="1"/>
</dbReference>
<keyword evidence="15" id="KW-0251">Elongation factor</keyword>
<dbReference type="InterPro" id="IPR029040">
    <property type="entry name" value="RPABC4/Spt4"/>
</dbReference>
<dbReference type="GO" id="GO:0003746">
    <property type="term" value="F:translation elongation factor activity"/>
    <property type="evidence" value="ECO:0007669"/>
    <property type="project" value="UniProtKB-KW"/>
</dbReference>
<dbReference type="SUPFAM" id="SSF63393">
    <property type="entry name" value="RNA polymerase subunits"/>
    <property type="match status" value="1"/>
</dbReference>
<comment type="subunit">
    <text evidence="12">Component of the SPT4-SPT5 complex. Interacts with RNA polymerase II.</text>
</comment>
<dbReference type="GO" id="GO:0006355">
    <property type="term" value="P:regulation of DNA-templated transcription"/>
    <property type="evidence" value="ECO:0007669"/>
    <property type="project" value="InterPro"/>
</dbReference>
<dbReference type="Gene3D" id="3.30.40.210">
    <property type="match status" value="1"/>
</dbReference>
<dbReference type="OrthoDB" id="248751at2759"/>
<dbReference type="EMBL" id="MNAD01000883">
    <property type="protein sequence ID" value="OJT09717.1"/>
    <property type="molecule type" value="Genomic_DNA"/>
</dbReference>
<evidence type="ECO:0000256" key="3">
    <source>
        <dbReference type="ARBA" id="ARBA00010464"/>
    </source>
</evidence>
<comment type="similarity">
    <text evidence="3 13">Belongs to the SPT4 family.</text>
</comment>
<gene>
    <name evidence="15" type="ORF">TRAPUB_13822</name>
</gene>
<proteinExistence type="inferred from homology"/>
<dbReference type="PIRSF" id="PIRSF025023">
    <property type="entry name" value="Spt4"/>
    <property type="match status" value="1"/>
</dbReference>
<evidence type="ECO:0000256" key="12">
    <source>
        <dbReference type="ARBA" id="ARBA00025870"/>
    </source>
</evidence>
<evidence type="ECO:0000313" key="16">
    <source>
        <dbReference type="Proteomes" id="UP000184267"/>
    </source>
</evidence>
<dbReference type="AlphaFoldDB" id="A0A1M2VQ40"/>
<dbReference type="CDD" id="cd07973">
    <property type="entry name" value="Spt4"/>
    <property type="match status" value="1"/>
</dbReference>
<evidence type="ECO:0000256" key="11">
    <source>
        <dbReference type="ARBA" id="ARBA00024691"/>
    </source>
</evidence>
<keyword evidence="6" id="KW-0863">Zinc-finger</keyword>
<reference evidence="15 16" key="1">
    <citation type="submission" date="2016-10" db="EMBL/GenBank/DDBJ databases">
        <title>Genome sequence of the basidiomycete white-rot fungus Trametes pubescens.</title>
        <authorList>
            <person name="Makela M.R."/>
            <person name="Granchi Z."/>
            <person name="Peng M."/>
            <person name="De Vries R.P."/>
            <person name="Grigoriev I."/>
            <person name="Riley R."/>
            <person name="Hilden K."/>
        </authorList>
    </citation>
    <scope>NUCLEOTIDE SEQUENCE [LARGE SCALE GENOMIC DNA]</scope>
    <source>
        <strain evidence="15 16">FBCC735</strain>
    </source>
</reference>
<dbReference type="Pfam" id="PF06093">
    <property type="entry name" value="Spt4"/>
    <property type="match status" value="1"/>
</dbReference>
<dbReference type="GO" id="GO:0000993">
    <property type="term" value="F:RNA polymerase II complex binding"/>
    <property type="evidence" value="ECO:0007669"/>
    <property type="project" value="TreeGrafter"/>
</dbReference>
<keyword evidence="16" id="KW-1185">Reference proteome</keyword>
<evidence type="ECO:0000259" key="14">
    <source>
        <dbReference type="SMART" id="SM01389"/>
    </source>
</evidence>
<evidence type="ECO:0000256" key="8">
    <source>
        <dbReference type="ARBA" id="ARBA00023163"/>
    </source>
</evidence>
<evidence type="ECO:0000256" key="2">
    <source>
        <dbReference type="ARBA" id="ARBA00004584"/>
    </source>
</evidence>
<keyword evidence="5" id="KW-0479">Metal-binding</keyword>
<sequence>MSQVHASIPSQPRAKQLRACLLCSIVQTPADFRKHGCPNCEELMQMKGYPDRIQACTTTHFEGAIAVINPEDSWVARWQRTSKYVRGMYAVRVKGRIPEDVEAELENRNIKYRPRDGTEQD</sequence>
<evidence type="ECO:0000256" key="5">
    <source>
        <dbReference type="ARBA" id="ARBA00022723"/>
    </source>
</evidence>
<comment type="function">
    <text evidence="11 13">The SPT4-SPT5 complex mediates both activation and inhibition of transcription elongation, and plays a role in pre-mRNA processing. This complex seems to be important for the stability of the RNA polymerase II elongation machinery on the chromatin template but not for the inherent ability of this machinery to translocate down the gene.</text>
</comment>
<accession>A0A1M2VQ40</accession>
<protein>
    <recommendedName>
        <fullName evidence="4 13">Transcription elongation factor SPT4</fullName>
    </recommendedName>
</protein>